<evidence type="ECO:0000259" key="6">
    <source>
        <dbReference type="Pfam" id="PF07980"/>
    </source>
</evidence>
<comment type="caution">
    <text evidence="8">The sequence shown here is derived from an EMBL/GenBank/DDBJ whole genome shotgun (WGS) entry which is preliminary data.</text>
</comment>
<sequence>MKILGKIGLGVSLLIPMSLFVGCDSLLNVEPESQIGVDQFWKTEADAASGVAAIYDAAQDAYASKYFIWGELRSDNFDAAPNAEKVEPIQLTGNDLTDQNEKVGGWGEMYNMILKANLAINNIPNITGDINSKLGQAHALRAFAYFDLVRAYGDVPLYVEVPKSLKDDIFREKTSGDQIMNEVVIPDMLKAEELIANPTDRFTFSKSSVYCLQAEVYMHIGEYGKAKEVLDKLEAMGEFTLVNNAEAFHALFRNEPERAGLPSNQMETGPELIFSIVYNLEQDLKQGDIYKIFWPGVPAYAVSKALEEKWEATFPTDSVAWEAKYPNFTPSSKNEEGRTIYGDNYRYVQLIEKDKEVGERRYGKYNIVNYPALDDDTDIVVYRYAGMLLLLAEAEAHLGNLSKAVDIVNRIRDNRDLPQIVLSDYPSQEAMINVILDERQFELLGEGKRWNDLRRNNKVVEVMNPINGQQNDKLLFPIWFQHLVDNPNITQTPGY</sequence>
<evidence type="ECO:0000256" key="2">
    <source>
        <dbReference type="ARBA" id="ARBA00006275"/>
    </source>
</evidence>
<dbReference type="PROSITE" id="PS51257">
    <property type="entry name" value="PROKAR_LIPOPROTEIN"/>
    <property type="match status" value="1"/>
</dbReference>
<dbReference type="SUPFAM" id="SSF48452">
    <property type="entry name" value="TPR-like"/>
    <property type="match status" value="1"/>
</dbReference>
<dbReference type="GO" id="GO:0009279">
    <property type="term" value="C:cell outer membrane"/>
    <property type="evidence" value="ECO:0007669"/>
    <property type="project" value="UniProtKB-SubCell"/>
</dbReference>
<dbReference type="Gene3D" id="1.25.40.390">
    <property type="match status" value="1"/>
</dbReference>
<evidence type="ECO:0000256" key="1">
    <source>
        <dbReference type="ARBA" id="ARBA00004442"/>
    </source>
</evidence>
<evidence type="ECO:0000256" key="3">
    <source>
        <dbReference type="ARBA" id="ARBA00022729"/>
    </source>
</evidence>
<feature type="domain" description="RagB/SusD" evidence="6">
    <location>
        <begin position="375"/>
        <end position="495"/>
    </location>
</feature>
<gene>
    <name evidence="8" type="ORF">NH26_23385</name>
</gene>
<dbReference type="InterPro" id="IPR012944">
    <property type="entry name" value="SusD_RagB_dom"/>
</dbReference>
<dbReference type="Pfam" id="PF14322">
    <property type="entry name" value="SusD-like_3"/>
    <property type="match status" value="1"/>
</dbReference>
<proteinExistence type="inferred from homology"/>
<name>A0A1S1YU35_FLAPC</name>
<dbReference type="InterPro" id="IPR033985">
    <property type="entry name" value="SusD-like_N"/>
</dbReference>
<evidence type="ECO:0000259" key="7">
    <source>
        <dbReference type="Pfam" id="PF14322"/>
    </source>
</evidence>
<dbReference type="Pfam" id="PF07980">
    <property type="entry name" value="SusD_RagB"/>
    <property type="match status" value="1"/>
</dbReference>
<evidence type="ECO:0000256" key="4">
    <source>
        <dbReference type="ARBA" id="ARBA00023136"/>
    </source>
</evidence>
<evidence type="ECO:0000313" key="8">
    <source>
        <dbReference type="EMBL" id="OHX64521.1"/>
    </source>
</evidence>
<keyword evidence="5" id="KW-0998">Cell outer membrane</keyword>
<dbReference type="RefSeq" id="WP_044217019.1">
    <property type="nucleotide sequence ID" value="NZ_JRYR02000002.1"/>
</dbReference>
<accession>A0A1S1YU35</accession>
<dbReference type="Proteomes" id="UP000179797">
    <property type="component" value="Unassembled WGS sequence"/>
</dbReference>
<dbReference type="InterPro" id="IPR011990">
    <property type="entry name" value="TPR-like_helical_dom_sf"/>
</dbReference>
<evidence type="ECO:0000313" key="9">
    <source>
        <dbReference type="Proteomes" id="UP000179797"/>
    </source>
</evidence>
<dbReference type="STRING" id="915059.NH26_23385"/>
<comment type="subcellular location">
    <subcellularLocation>
        <location evidence="1">Cell outer membrane</location>
    </subcellularLocation>
</comment>
<comment type="similarity">
    <text evidence="2">Belongs to the SusD family.</text>
</comment>
<keyword evidence="4" id="KW-0472">Membrane</keyword>
<protein>
    <recommendedName>
        <fullName evidence="10">RagB/SusD family nutrient uptake outer membrane protein</fullName>
    </recommendedName>
</protein>
<dbReference type="AlphaFoldDB" id="A0A1S1YU35"/>
<reference evidence="8 9" key="1">
    <citation type="journal article" date="2012" name="Int. J. Syst. Evol. Microbiol.">
        <title>Flammeovirga pacifica sp. nov., isolated from deep-sea sediment.</title>
        <authorList>
            <person name="Xu H."/>
            <person name="Fu Y."/>
            <person name="Yang N."/>
            <person name="Ding Z."/>
            <person name="Lai Q."/>
            <person name="Zeng R."/>
        </authorList>
    </citation>
    <scope>NUCLEOTIDE SEQUENCE [LARGE SCALE GENOMIC DNA]</scope>
    <source>
        <strain evidence="9">DSM 24597 / LMG 26175 / WPAGA1</strain>
    </source>
</reference>
<keyword evidence="3" id="KW-0732">Signal</keyword>
<dbReference type="OrthoDB" id="691907at2"/>
<evidence type="ECO:0008006" key="10">
    <source>
        <dbReference type="Google" id="ProtNLM"/>
    </source>
</evidence>
<evidence type="ECO:0000256" key="5">
    <source>
        <dbReference type="ARBA" id="ARBA00023237"/>
    </source>
</evidence>
<feature type="domain" description="SusD-like N-terminal" evidence="7">
    <location>
        <begin position="42"/>
        <end position="218"/>
    </location>
</feature>
<organism evidence="8 9">
    <name type="scientific">Flammeovirga pacifica</name>
    <dbReference type="NCBI Taxonomy" id="915059"/>
    <lineage>
        <taxon>Bacteria</taxon>
        <taxon>Pseudomonadati</taxon>
        <taxon>Bacteroidota</taxon>
        <taxon>Cytophagia</taxon>
        <taxon>Cytophagales</taxon>
        <taxon>Flammeovirgaceae</taxon>
        <taxon>Flammeovirga</taxon>
    </lineage>
</organism>
<keyword evidence="9" id="KW-1185">Reference proteome</keyword>
<dbReference type="EMBL" id="JRYR02000002">
    <property type="protein sequence ID" value="OHX64521.1"/>
    <property type="molecule type" value="Genomic_DNA"/>
</dbReference>